<dbReference type="GO" id="GO:0016460">
    <property type="term" value="C:myosin II complex"/>
    <property type="evidence" value="ECO:0007669"/>
    <property type="project" value="TreeGrafter"/>
</dbReference>
<protein>
    <recommendedName>
        <fullName evidence="2">EF-hand domain-containing protein</fullName>
    </recommendedName>
</protein>
<keyword evidence="5" id="KW-1185">Reference proteome</keyword>
<dbReference type="PANTHER" id="PTHR23048:SF0">
    <property type="entry name" value="CALMODULIN LIKE 3"/>
    <property type="match status" value="1"/>
</dbReference>
<evidence type="ECO:0000313" key="3">
    <source>
        <dbReference type="EMBL" id="KAK8762878.1"/>
    </source>
</evidence>
<evidence type="ECO:0000256" key="1">
    <source>
        <dbReference type="ARBA" id="ARBA00022737"/>
    </source>
</evidence>
<keyword evidence="1" id="KW-0677">Repeat</keyword>
<dbReference type="EMBL" id="JARKHS020002768">
    <property type="protein sequence ID" value="KAK8786398.1"/>
    <property type="molecule type" value="Genomic_DNA"/>
</dbReference>
<evidence type="ECO:0000259" key="2">
    <source>
        <dbReference type="PROSITE" id="PS50222"/>
    </source>
</evidence>
<sequence>MTEEDESNVDSSYGDDAELREVFALLDRDCDLELSFEELKMAVRALGLAVSEAEMNEVREELEACSGRTAVDYMGFLSVLAKLEFGHLREPDRASVQEMQTRRALEILDPGGTGMVSVRDVRWLFTAIGEKLSTEEVDQVLGELGRAGRCEDDRLPYKDLLDLLFRDT</sequence>
<evidence type="ECO:0000313" key="5">
    <source>
        <dbReference type="Proteomes" id="UP001321473"/>
    </source>
</evidence>
<reference evidence="3 5" key="1">
    <citation type="journal article" date="2023" name="Arcadia Sci">
        <title>De novo assembly of a long-read Amblyomma americanum tick genome.</title>
        <authorList>
            <person name="Chou S."/>
            <person name="Poskanzer K.E."/>
            <person name="Rollins M."/>
            <person name="Thuy-Boun P.S."/>
        </authorList>
    </citation>
    <scope>NUCLEOTIDE SEQUENCE [LARGE SCALE GENOMIC DNA]</scope>
    <source>
        <strain evidence="3">F_SG_1</strain>
        <tissue evidence="3">Salivary glands</tissue>
    </source>
</reference>
<organism evidence="3 5">
    <name type="scientific">Amblyomma americanum</name>
    <name type="common">Lone star tick</name>
    <dbReference type="NCBI Taxonomy" id="6943"/>
    <lineage>
        <taxon>Eukaryota</taxon>
        <taxon>Metazoa</taxon>
        <taxon>Ecdysozoa</taxon>
        <taxon>Arthropoda</taxon>
        <taxon>Chelicerata</taxon>
        <taxon>Arachnida</taxon>
        <taxon>Acari</taxon>
        <taxon>Parasitiformes</taxon>
        <taxon>Ixodida</taxon>
        <taxon>Ixodoidea</taxon>
        <taxon>Ixodidae</taxon>
        <taxon>Amblyomminae</taxon>
        <taxon>Amblyomma</taxon>
    </lineage>
</organism>
<name>A0AAQ4DK88_AMBAM</name>
<reference evidence="3" key="2">
    <citation type="submission" date="2023-03" db="EMBL/GenBank/DDBJ databases">
        <authorList>
            <person name="Thuy-Boun P."/>
        </authorList>
    </citation>
    <scope>NUCLEOTIDE SEQUENCE</scope>
    <source>
        <strain evidence="3">F_SG_1</strain>
        <tissue evidence="3">Salivary glands</tissue>
    </source>
</reference>
<dbReference type="GO" id="GO:0005509">
    <property type="term" value="F:calcium ion binding"/>
    <property type="evidence" value="ECO:0007669"/>
    <property type="project" value="InterPro"/>
</dbReference>
<dbReference type="SUPFAM" id="SSF47473">
    <property type="entry name" value="EF-hand"/>
    <property type="match status" value="1"/>
</dbReference>
<reference evidence="3" key="3">
    <citation type="submission" date="2024-02" db="EMBL/GenBank/DDBJ databases">
        <authorList>
            <person name="Mcdaniel E.A."/>
            <person name="Celebi F.M."/>
            <person name="Reiter T."/>
            <person name="Weiss E.C."/>
            <person name="Chou S."/>
        </authorList>
    </citation>
    <scope>NUCLEOTIDE SEQUENCE</scope>
    <source>
        <strain evidence="3">F_SG_1</strain>
        <tissue evidence="3">Salivary glands</tissue>
    </source>
</reference>
<proteinExistence type="predicted"/>
<gene>
    <name evidence="4" type="ORF">V5799_023824</name>
    <name evidence="3" type="ORF">V5799_034514</name>
</gene>
<dbReference type="Proteomes" id="UP001321473">
    <property type="component" value="Unassembled WGS sequence"/>
</dbReference>
<dbReference type="InterPro" id="IPR011992">
    <property type="entry name" value="EF-hand-dom_pair"/>
</dbReference>
<dbReference type="AlphaFoldDB" id="A0AAQ4DK88"/>
<comment type="caution">
    <text evidence="3">The sequence shown here is derived from an EMBL/GenBank/DDBJ whole genome shotgun (WGS) entry which is preliminary data.</text>
</comment>
<dbReference type="FunFam" id="1.10.238.10:FF:000001">
    <property type="entry name" value="Calmodulin 1"/>
    <property type="match status" value="1"/>
</dbReference>
<dbReference type="Gene3D" id="1.10.238.10">
    <property type="entry name" value="EF-hand"/>
    <property type="match status" value="1"/>
</dbReference>
<feature type="domain" description="EF-hand" evidence="2">
    <location>
        <begin position="14"/>
        <end position="49"/>
    </location>
</feature>
<dbReference type="PROSITE" id="PS50222">
    <property type="entry name" value="EF_HAND_2"/>
    <property type="match status" value="1"/>
</dbReference>
<dbReference type="EMBL" id="JARKHS020029726">
    <property type="protein sequence ID" value="KAK8762878.1"/>
    <property type="molecule type" value="Genomic_DNA"/>
</dbReference>
<dbReference type="InterPro" id="IPR050230">
    <property type="entry name" value="CALM/Myosin/TropC-like"/>
</dbReference>
<dbReference type="PANTHER" id="PTHR23048">
    <property type="entry name" value="MYOSIN LIGHT CHAIN 1, 3"/>
    <property type="match status" value="1"/>
</dbReference>
<dbReference type="SMART" id="SM00054">
    <property type="entry name" value="EFh"/>
    <property type="match status" value="2"/>
</dbReference>
<accession>A0AAQ4DK88</accession>
<evidence type="ECO:0000313" key="4">
    <source>
        <dbReference type="EMBL" id="KAK8786398.1"/>
    </source>
</evidence>
<dbReference type="InterPro" id="IPR002048">
    <property type="entry name" value="EF_hand_dom"/>
</dbReference>